<reference evidence="8 9" key="1">
    <citation type="journal article" date="2012" name="Appl. Environ. Microbiol.">
        <title>Draft genome sequence of a psychrotolerant sulfur-oxidizing bacterium, Sulfuricella denitrificans skB26, and proteomic insights into cold adaptation.</title>
        <authorList>
            <person name="Watanabe T."/>
            <person name="Kojima H."/>
            <person name="Fukui M."/>
        </authorList>
    </citation>
    <scope>NUCLEOTIDE SEQUENCE [LARGE SCALE GENOMIC DNA]</scope>
    <source>
        <strain evidence="9">skB26</strain>
    </source>
</reference>
<accession>S6ACK8</accession>
<dbReference type="InterPro" id="IPR036909">
    <property type="entry name" value="Cyt_c-like_dom_sf"/>
</dbReference>
<dbReference type="PROSITE" id="PS51007">
    <property type="entry name" value="CYTC"/>
    <property type="match status" value="1"/>
</dbReference>
<gene>
    <name evidence="8" type="ORF">SCD_n01857</name>
</gene>
<dbReference type="RefSeq" id="WP_009204860.1">
    <property type="nucleotide sequence ID" value="NC_022357.1"/>
</dbReference>
<keyword evidence="4" id="KW-0249">Electron transport</keyword>
<sequence>MNKKLILTLSVALLAGCGDDAKQPEVQGKGLRQYDKNVLTRGERVYLANCAQCHGNNGEAKPDWRIRGTDGKFPPPPLDDSGHAWHHPRAWLKQMVIQGSPVGQGNMPAWSGKLSEQEIDAVVTYVTSLWSDAIHLQWLTRVEQKQN</sequence>
<dbReference type="EMBL" id="AP013066">
    <property type="protein sequence ID" value="BAN35668.1"/>
    <property type="molecule type" value="Genomic_DNA"/>
</dbReference>
<evidence type="ECO:0000256" key="6">
    <source>
        <dbReference type="PROSITE-ProRule" id="PRU00433"/>
    </source>
</evidence>
<dbReference type="Gene3D" id="1.10.760.10">
    <property type="entry name" value="Cytochrome c-like domain"/>
    <property type="match status" value="1"/>
</dbReference>
<evidence type="ECO:0000313" key="9">
    <source>
        <dbReference type="Proteomes" id="UP000015559"/>
    </source>
</evidence>
<keyword evidence="5 6" id="KW-0408">Iron</keyword>
<dbReference type="InterPro" id="IPR009056">
    <property type="entry name" value="Cyt_c-like_dom"/>
</dbReference>
<keyword evidence="1" id="KW-0813">Transport</keyword>
<keyword evidence="9" id="KW-1185">Reference proteome</keyword>
<dbReference type="GO" id="GO:0020037">
    <property type="term" value="F:heme binding"/>
    <property type="evidence" value="ECO:0007669"/>
    <property type="project" value="InterPro"/>
</dbReference>
<dbReference type="GO" id="GO:0009055">
    <property type="term" value="F:electron transfer activity"/>
    <property type="evidence" value="ECO:0007669"/>
    <property type="project" value="InterPro"/>
</dbReference>
<dbReference type="PANTHER" id="PTHR35008">
    <property type="entry name" value="BLL4482 PROTEIN-RELATED"/>
    <property type="match status" value="1"/>
</dbReference>
<dbReference type="KEGG" id="sdr:SCD_n01857"/>
<organism evidence="8 9">
    <name type="scientific">Sulfuricella denitrificans (strain DSM 22764 / NBRC 105220 / skB26)</name>
    <dbReference type="NCBI Taxonomy" id="1163617"/>
    <lineage>
        <taxon>Bacteria</taxon>
        <taxon>Pseudomonadati</taxon>
        <taxon>Pseudomonadota</taxon>
        <taxon>Betaproteobacteria</taxon>
        <taxon>Nitrosomonadales</taxon>
        <taxon>Sulfuricellaceae</taxon>
        <taxon>Sulfuricella</taxon>
    </lineage>
</organism>
<dbReference type="HOGENOM" id="CLU_127672_2_0_4"/>
<proteinExistence type="predicted"/>
<dbReference type="PANTHER" id="PTHR35008:SF4">
    <property type="entry name" value="BLL4482 PROTEIN"/>
    <property type="match status" value="1"/>
</dbReference>
<dbReference type="AlphaFoldDB" id="S6ACK8"/>
<dbReference type="OrthoDB" id="9808312at2"/>
<evidence type="ECO:0000259" key="7">
    <source>
        <dbReference type="PROSITE" id="PS51007"/>
    </source>
</evidence>
<dbReference type="InterPro" id="IPR008168">
    <property type="entry name" value="Cyt_C_IC"/>
</dbReference>
<feature type="domain" description="Cytochrome c" evidence="7">
    <location>
        <begin position="37"/>
        <end position="130"/>
    </location>
</feature>
<keyword evidence="2 6" id="KW-0349">Heme</keyword>
<dbReference type="InterPro" id="IPR051459">
    <property type="entry name" value="Cytochrome_c-type_DH"/>
</dbReference>
<evidence type="ECO:0000256" key="2">
    <source>
        <dbReference type="ARBA" id="ARBA00022617"/>
    </source>
</evidence>
<dbReference type="Pfam" id="PF13442">
    <property type="entry name" value="Cytochrome_CBB3"/>
    <property type="match status" value="1"/>
</dbReference>
<evidence type="ECO:0000256" key="3">
    <source>
        <dbReference type="ARBA" id="ARBA00022723"/>
    </source>
</evidence>
<dbReference type="Proteomes" id="UP000015559">
    <property type="component" value="Chromosome"/>
</dbReference>
<dbReference type="STRING" id="1163617.SCD_n01857"/>
<keyword evidence="3 6" id="KW-0479">Metal-binding</keyword>
<name>S6ACK8_SULDS</name>
<dbReference type="PROSITE" id="PS51257">
    <property type="entry name" value="PROKAR_LIPOPROTEIN"/>
    <property type="match status" value="1"/>
</dbReference>
<evidence type="ECO:0000313" key="8">
    <source>
        <dbReference type="EMBL" id="BAN35668.1"/>
    </source>
</evidence>
<evidence type="ECO:0000256" key="5">
    <source>
        <dbReference type="ARBA" id="ARBA00023004"/>
    </source>
</evidence>
<dbReference type="SUPFAM" id="SSF46626">
    <property type="entry name" value="Cytochrome c"/>
    <property type="match status" value="1"/>
</dbReference>
<dbReference type="eggNOG" id="COG2010">
    <property type="taxonomic scope" value="Bacteria"/>
</dbReference>
<evidence type="ECO:0000256" key="4">
    <source>
        <dbReference type="ARBA" id="ARBA00022982"/>
    </source>
</evidence>
<dbReference type="PRINTS" id="PR00605">
    <property type="entry name" value="CYTCHROMECIC"/>
</dbReference>
<dbReference type="GO" id="GO:0005506">
    <property type="term" value="F:iron ion binding"/>
    <property type="evidence" value="ECO:0007669"/>
    <property type="project" value="InterPro"/>
</dbReference>
<evidence type="ECO:0000256" key="1">
    <source>
        <dbReference type="ARBA" id="ARBA00022448"/>
    </source>
</evidence>
<protein>
    <submittedName>
        <fullName evidence="8">Cytochrome c class I</fullName>
    </submittedName>
</protein>